<dbReference type="GO" id="GO:0003677">
    <property type="term" value="F:DNA binding"/>
    <property type="evidence" value="ECO:0007669"/>
    <property type="project" value="UniProtKB-KW"/>
</dbReference>
<organism evidence="7 8">
    <name type="scientific">Cryobacterium gelidum</name>
    <dbReference type="NCBI Taxonomy" id="1259164"/>
    <lineage>
        <taxon>Bacteria</taxon>
        <taxon>Bacillati</taxon>
        <taxon>Actinomycetota</taxon>
        <taxon>Actinomycetes</taxon>
        <taxon>Micrococcales</taxon>
        <taxon>Microbacteriaceae</taxon>
        <taxon>Cryobacterium</taxon>
    </lineage>
</organism>
<dbReference type="Pfam" id="PF01614">
    <property type="entry name" value="IclR_C"/>
    <property type="match status" value="1"/>
</dbReference>
<evidence type="ECO:0000256" key="1">
    <source>
        <dbReference type="ARBA" id="ARBA00023015"/>
    </source>
</evidence>
<name>A0A4R9AY89_9MICO</name>
<dbReference type="PROSITE" id="PS51078">
    <property type="entry name" value="ICLR_ED"/>
    <property type="match status" value="1"/>
</dbReference>
<dbReference type="InterPro" id="IPR014757">
    <property type="entry name" value="Tscrpt_reg_IclR_C"/>
</dbReference>
<evidence type="ECO:0000256" key="2">
    <source>
        <dbReference type="ARBA" id="ARBA00023125"/>
    </source>
</evidence>
<dbReference type="EMBL" id="SOHL01000009">
    <property type="protein sequence ID" value="TFD72424.1"/>
    <property type="molecule type" value="Genomic_DNA"/>
</dbReference>
<dbReference type="PROSITE" id="PS51077">
    <property type="entry name" value="HTH_ICLR"/>
    <property type="match status" value="1"/>
</dbReference>
<dbReference type="PANTHER" id="PTHR30136">
    <property type="entry name" value="HELIX-TURN-HELIX TRANSCRIPTIONAL REGULATOR, ICLR FAMILY"/>
    <property type="match status" value="1"/>
</dbReference>
<feature type="domain" description="IclR-ED" evidence="6">
    <location>
        <begin position="83"/>
        <end position="253"/>
    </location>
</feature>
<sequence>MPEFAAATDEDATAEAAAPEPHAPAAHSQTLSRGIRLLEILAETDEPMTIVELAAALVVHRSIAYRILRTLEDHGLVIRDSAGLVRLGPRLAALARAVSRDLQAAALPVLTRIANELGMTAFVAVLDRGEVVTLVSIESRQAHATVAQRPGTRHPLQWGAPGIAIQSGLNASEWAALGHADARRSQAGEVAGIGYASSHDEVIPGLSSIAVPLLVPGESPAALAVVYISSLHSPADIGAALTAAARAITAELG</sequence>
<keyword evidence="1" id="KW-0805">Transcription regulation</keyword>
<protein>
    <submittedName>
        <fullName evidence="7">MarR family transcriptional regulator</fullName>
    </submittedName>
</protein>
<dbReference type="InterPro" id="IPR005471">
    <property type="entry name" value="Tscrpt_reg_IclR_N"/>
</dbReference>
<keyword evidence="3" id="KW-0804">Transcription</keyword>
<dbReference type="GO" id="GO:0003700">
    <property type="term" value="F:DNA-binding transcription factor activity"/>
    <property type="evidence" value="ECO:0007669"/>
    <property type="project" value="TreeGrafter"/>
</dbReference>
<dbReference type="Pfam" id="PF09339">
    <property type="entry name" value="HTH_IclR"/>
    <property type="match status" value="1"/>
</dbReference>
<evidence type="ECO:0000259" key="6">
    <source>
        <dbReference type="PROSITE" id="PS51078"/>
    </source>
</evidence>
<dbReference type="SUPFAM" id="SSF55781">
    <property type="entry name" value="GAF domain-like"/>
    <property type="match status" value="1"/>
</dbReference>
<evidence type="ECO:0000313" key="7">
    <source>
        <dbReference type="EMBL" id="TFD72424.1"/>
    </source>
</evidence>
<dbReference type="InterPro" id="IPR036388">
    <property type="entry name" value="WH-like_DNA-bd_sf"/>
</dbReference>
<feature type="compositionally biased region" description="Low complexity" evidence="4">
    <location>
        <begin position="14"/>
        <end position="27"/>
    </location>
</feature>
<gene>
    <name evidence="7" type="ORF">E3T50_05840</name>
</gene>
<keyword evidence="8" id="KW-1185">Reference proteome</keyword>
<dbReference type="Proteomes" id="UP000297983">
    <property type="component" value="Unassembled WGS sequence"/>
</dbReference>
<keyword evidence="2" id="KW-0238">DNA-binding</keyword>
<evidence type="ECO:0000256" key="4">
    <source>
        <dbReference type="SAM" id="MobiDB-lite"/>
    </source>
</evidence>
<dbReference type="InterPro" id="IPR029016">
    <property type="entry name" value="GAF-like_dom_sf"/>
</dbReference>
<reference evidence="7 8" key="1">
    <citation type="submission" date="2019-03" db="EMBL/GenBank/DDBJ databases">
        <title>Genomics of glacier-inhabiting Cryobacterium strains.</title>
        <authorList>
            <person name="Liu Q."/>
            <person name="Xin Y.-H."/>
        </authorList>
    </citation>
    <scope>NUCLEOTIDE SEQUENCE [LARGE SCALE GENOMIC DNA]</scope>
    <source>
        <strain evidence="7 8">Hz16</strain>
    </source>
</reference>
<dbReference type="InterPro" id="IPR036390">
    <property type="entry name" value="WH_DNA-bd_sf"/>
</dbReference>
<feature type="domain" description="HTH iclR-type" evidence="5">
    <location>
        <begin position="28"/>
        <end position="89"/>
    </location>
</feature>
<dbReference type="SMART" id="SM00346">
    <property type="entry name" value="HTH_ICLR"/>
    <property type="match status" value="1"/>
</dbReference>
<dbReference type="GO" id="GO:0045892">
    <property type="term" value="P:negative regulation of DNA-templated transcription"/>
    <property type="evidence" value="ECO:0007669"/>
    <property type="project" value="TreeGrafter"/>
</dbReference>
<dbReference type="AlphaFoldDB" id="A0A4R9AY89"/>
<accession>A0A4R9AY89</accession>
<dbReference type="RefSeq" id="WP_134551054.1">
    <property type="nucleotide sequence ID" value="NZ_SOHL01000009.1"/>
</dbReference>
<dbReference type="InterPro" id="IPR050707">
    <property type="entry name" value="HTH_MetabolicPath_Reg"/>
</dbReference>
<proteinExistence type="predicted"/>
<dbReference type="PANTHER" id="PTHR30136:SF24">
    <property type="entry name" value="HTH-TYPE TRANSCRIPTIONAL REPRESSOR ALLR"/>
    <property type="match status" value="1"/>
</dbReference>
<feature type="region of interest" description="Disordered" evidence="4">
    <location>
        <begin position="1"/>
        <end position="29"/>
    </location>
</feature>
<evidence type="ECO:0000313" key="8">
    <source>
        <dbReference type="Proteomes" id="UP000297983"/>
    </source>
</evidence>
<evidence type="ECO:0000259" key="5">
    <source>
        <dbReference type="PROSITE" id="PS51077"/>
    </source>
</evidence>
<evidence type="ECO:0000256" key="3">
    <source>
        <dbReference type="ARBA" id="ARBA00023163"/>
    </source>
</evidence>
<dbReference type="SUPFAM" id="SSF46785">
    <property type="entry name" value="Winged helix' DNA-binding domain"/>
    <property type="match status" value="1"/>
</dbReference>
<dbReference type="Gene3D" id="3.30.450.40">
    <property type="match status" value="1"/>
</dbReference>
<dbReference type="Gene3D" id="1.10.10.10">
    <property type="entry name" value="Winged helix-like DNA-binding domain superfamily/Winged helix DNA-binding domain"/>
    <property type="match status" value="1"/>
</dbReference>
<comment type="caution">
    <text evidence="7">The sequence shown here is derived from an EMBL/GenBank/DDBJ whole genome shotgun (WGS) entry which is preliminary data.</text>
</comment>